<name>A0A930YSZ7_9ACTN</name>
<proteinExistence type="inferred from homology"/>
<evidence type="ECO:0000256" key="3">
    <source>
        <dbReference type="ARBA" id="ARBA00022670"/>
    </source>
</evidence>
<evidence type="ECO:0000256" key="1">
    <source>
        <dbReference type="ARBA" id="ARBA00006139"/>
    </source>
</evidence>
<dbReference type="EC" id="3.4.23.36" evidence="9"/>
<comment type="function">
    <text evidence="9 10">This protein specifically catalyzes the removal of signal peptides from prolipoproteins.</text>
</comment>
<dbReference type="InterPro" id="IPR001872">
    <property type="entry name" value="Peptidase_A8"/>
</dbReference>
<dbReference type="Pfam" id="PF01252">
    <property type="entry name" value="Peptidase_A8"/>
    <property type="match status" value="1"/>
</dbReference>
<protein>
    <recommendedName>
        <fullName evidence="9">Lipoprotein signal peptidase</fullName>
        <ecNumber evidence="9">3.4.23.36</ecNumber>
    </recommendedName>
    <alternativeName>
        <fullName evidence="9">Prolipoprotein signal peptidase</fullName>
    </alternativeName>
    <alternativeName>
        <fullName evidence="9">Signal peptidase II</fullName>
        <shortName evidence="9">SPase II</shortName>
    </alternativeName>
</protein>
<evidence type="ECO:0000256" key="9">
    <source>
        <dbReference type="HAMAP-Rule" id="MF_00161"/>
    </source>
</evidence>
<evidence type="ECO:0000256" key="11">
    <source>
        <dbReference type="RuleBase" id="RU004181"/>
    </source>
</evidence>
<comment type="caution">
    <text evidence="9">Lacks conserved residue(s) required for the propagation of feature annotation.</text>
</comment>
<gene>
    <name evidence="9 12" type="primary">lspA</name>
    <name evidence="12" type="ORF">HXK23_00490</name>
</gene>
<keyword evidence="6 9" id="KW-0378">Hydrolase</keyword>
<keyword evidence="3 9" id="KW-0645">Protease</keyword>
<comment type="pathway">
    <text evidence="9">Protein modification; lipoprotein biosynthesis (signal peptide cleavage).</text>
</comment>
<dbReference type="PRINTS" id="PR00781">
    <property type="entry name" value="LIPOSIGPTASE"/>
</dbReference>
<dbReference type="PROSITE" id="PS00855">
    <property type="entry name" value="SPASE_II"/>
    <property type="match status" value="1"/>
</dbReference>
<reference evidence="12" key="1">
    <citation type="submission" date="2020-04" db="EMBL/GenBank/DDBJ databases">
        <title>Deep metagenomics examines the oral microbiome during advanced dental caries in children, revealing novel taxa and co-occurrences with host molecules.</title>
        <authorList>
            <person name="Baker J.L."/>
            <person name="Morton J.T."/>
            <person name="Dinis M."/>
            <person name="Alvarez R."/>
            <person name="Tran N.C."/>
            <person name="Knight R."/>
            <person name="Edlund A."/>
        </authorList>
    </citation>
    <scope>NUCLEOTIDE SEQUENCE</scope>
    <source>
        <strain evidence="12">JCVI_22A_bin.2</strain>
    </source>
</reference>
<evidence type="ECO:0000256" key="7">
    <source>
        <dbReference type="ARBA" id="ARBA00022989"/>
    </source>
</evidence>
<keyword evidence="5 9" id="KW-0064">Aspartyl protease</keyword>
<evidence type="ECO:0000256" key="10">
    <source>
        <dbReference type="RuleBase" id="RU000594"/>
    </source>
</evidence>
<evidence type="ECO:0000256" key="5">
    <source>
        <dbReference type="ARBA" id="ARBA00022750"/>
    </source>
</evidence>
<comment type="subcellular location">
    <subcellularLocation>
        <location evidence="9">Cell membrane</location>
        <topology evidence="9">Multi-pass membrane protein</topology>
    </subcellularLocation>
</comment>
<accession>A0A930YSZ7</accession>
<dbReference type="EMBL" id="JABZGT010000007">
    <property type="protein sequence ID" value="MBF4808702.1"/>
    <property type="molecule type" value="Genomic_DNA"/>
</dbReference>
<keyword evidence="8 9" id="KW-0472">Membrane</keyword>
<dbReference type="GO" id="GO:0006508">
    <property type="term" value="P:proteolysis"/>
    <property type="evidence" value="ECO:0007669"/>
    <property type="project" value="UniProtKB-KW"/>
</dbReference>
<dbReference type="PANTHER" id="PTHR33695">
    <property type="entry name" value="LIPOPROTEIN SIGNAL PEPTIDASE"/>
    <property type="match status" value="1"/>
</dbReference>
<feature type="active site" evidence="9">
    <location>
        <position position="144"/>
    </location>
</feature>
<dbReference type="PANTHER" id="PTHR33695:SF1">
    <property type="entry name" value="LIPOPROTEIN SIGNAL PEPTIDASE"/>
    <property type="match status" value="1"/>
</dbReference>
<evidence type="ECO:0000256" key="4">
    <source>
        <dbReference type="ARBA" id="ARBA00022692"/>
    </source>
</evidence>
<dbReference type="GO" id="GO:0004190">
    <property type="term" value="F:aspartic-type endopeptidase activity"/>
    <property type="evidence" value="ECO:0007669"/>
    <property type="project" value="UniProtKB-UniRule"/>
</dbReference>
<keyword evidence="7 9" id="KW-1133">Transmembrane helix</keyword>
<feature type="active site" evidence="9">
    <location>
        <position position="128"/>
    </location>
</feature>
<evidence type="ECO:0000256" key="8">
    <source>
        <dbReference type="ARBA" id="ARBA00023136"/>
    </source>
</evidence>
<feature type="transmembrane region" description="Helical" evidence="9">
    <location>
        <begin position="100"/>
        <end position="118"/>
    </location>
</feature>
<comment type="similarity">
    <text evidence="1 9 11">Belongs to the peptidase A8 family.</text>
</comment>
<evidence type="ECO:0000313" key="12">
    <source>
        <dbReference type="EMBL" id="MBF4808702.1"/>
    </source>
</evidence>
<feature type="transmembrane region" description="Helical" evidence="9">
    <location>
        <begin position="74"/>
        <end position="93"/>
    </location>
</feature>
<evidence type="ECO:0000313" key="13">
    <source>
        <dbReference type="Proteomes" id="UP000772566"/>
    </source>
</evidence>
<dbReference type="NCBIfam" id="TIGR00077">
    <property type="entry name" value="lspA"/>
    <property type="match status" value="1"/>
</dbReference>
<dbReference type="GO" id="GO:0005886">
    <property type="term" value="C:plasma membrane"/>
    <property type="evidence" value="ECO:0007669"/>
    <property type="project" value="UniProtKB-SubCell"/>
</dbReference>
<sequence length="172" mass="18206">MNTDQQQHTTHTLVTRLAVLCGAGAVACVLDQVTKLWVRTSIPEGTAVPFIPGVMELFHVSNTGAAFSVGSGNALFFVALTAVVIAALVGFVVREKNLPLPLIALLGGVAGGGIGNAIDRVLYGQVTDFFATTFVNFAVFNVADIFVTCGILIAFAYWMVWDKKQQQGSGNE</sequence>
<keyword evidence="4 9" id="KW-0812">Transmembrane</keyword>
<dbReference type="AlphaFoldDB" id="A0A930YSZ7"/>
<comment type="caution">
    <text evidence="12">The sequence shown here is derived from an EMBL/GenBank/DDBJ whole genome shotgun (WGS) entry which is preliminary data.</text>
</comment>
<evidence type="ECO:0000256" key="2">
    <source>
        <dbReference type="ARBA" id="ARBA00022475"/>
    </source>
</evidence>
<dbReference type="HAMAP" id="MF_00161">
    <property type="entry name" value="LspA"/>
    <property type="match status" value="1"/>
</dbReference>
<keyword evidence="2 9" id="KW-1003">Cell membrane</keyword>
<dbReference type="Proteomes" id="UP000772566">
    <property type="component" value="Unassembled WGS sequence"/>
</dbReference>
<feature type="transmembrane region" description="Helical" evidence="9">
    <location>
        <begin position="138"/>
        <end position="160"/>
    </location>
</feature>
<organism evidence="12 13">
    <name type="scientific">Lancefieldella parvula</name>
    <dbReference type="NCBI Taxonomy" id="1382"/>
    <lineage>
        <taxon>Bacteria</taxon>
        <taxon>Bacillati</taxon>
        <taxon>Actinomycetota</taxon>
        <taxon>Coriobacteriia</taxon>
        <taxon>Coriobacteriales</taxon>
        <taxon>Atopobiaceae</taxon>
        <taxon>Lancefieldella</taxon>
    </lineage>
</organism>
<comment type="catalytic activity">
    <reaction evidence="9 10">
        <text>Release of signal peptides from bacterial membrane prolipoproteins. Hydrolyzes -Xaa-Yaa-Zaa-|-(S,diacylglyceryl)Cys-, in which Xaa is hydrophobic (preferably Leu), and Yaa (Ala or Ser) and Zaa (Gly or Ala) have small, neutral side chains.</text>
        <dbReference type="EC" id="3.4.23.36"/>
    </reaction>
</comment>
<evidence type="ECO:0000256" key="6">
    <source>
        <dbReference type="ARBA" id="ARBA00022801"/>
    </source>
</evidence>